<dbReference type="InterPro" id="IPR004919">
    <property type="entry name" value="GmrSD_N"/>
</dbReference>
<dbReference type="EMBL" id="JACMYC010000007">
    <property type="protein sequence ID" value="MBC2961245.1"/>
    <property type="molecule type" value="Genomic_DNA"/>
</dbReference>
<dbReference type="PANTHER" id="PTHR39639">
    <property type="entry name" value="CHROMOSOME 16, WHOLE GENOME SHOTGUN SEQUENCE"/>
    <property type="match status" value="1"/>
</dbReference>
<sequence>MDEQQRADLEGSIAENVAALTQPGESPDVIVPAPEVVETAEVGFTDGSWRTHVLAVQGWLRLPHDLAADDADTFLGSLADALGVDTADADAVLPRLAERLERAVDLRERFLQRLEASAEGDSTLLTASRQWVADWDEVDEEASAERGGPIHAEADTWPITQFVQYANYEELELSPSYQRAEVWPNSDSQMLIESVLRGIPLPSVILLQRSDARGTSYEVVDGKQRLTAILRFMGRHPRAVGEVRRRAQAWGEGPDDVVRLFQEDYPGFKKKWKQHEQSTLTAKLEKELHFPYPLRSGDVPALSGDLQAMRGKYYCQIRDHSVDVLGDKRRVRSIFEEQSKYKVPVITYTQVTSEQIHEVFSLYNKQGKHLNAEEIRNALFHHLALMRALLVAAGDSTDVDAVAPFLRDEWDDLSSTARTLDRYGFAAAGYKRTKILSWVASILVHGDGRLDSRSTATHINNLLERLAEDRADRLRSDDVVRDLMLLLDHGLDVHALIPREVWTDRFVNAQSRGKWQELQLVASVTGLAAAHEYHGDALLDLVETRFEDIKALATSREWQRPEKTQSREQWQYIADVVGGLMRLFDVPDEEVEARLRSRFGGTGLTNLRELRGQRSAPR</sequence>
<dbReference type="Proteomes" id="UP000604001">
    <property type="component" value="Unassembled WGS sequence"/>
</dbReference>
<evidence type="ECO:0000313" key="2">
    <source>
        <dbReference type="EMBL" id="MBC2961245.1"/>
    </source>
</evidence>
<dbReference type="PANTHER" id="PTHR39639:SF1">
    <property type="entry name" value="DUF262 DOMAIN-CONTAINING PROTEIN"/>
    <property type="match status" value="1"/>
</dbReference>
<protein>
    <submittedName>
        <fullName evidence="2">DUF262 domain-containing protein</fullName>
    </submittedName>
</protein>
<gene>
    <name evidence="2" type="ORF">H7344_13150</name>
</gene>
<keyword evidence="3" id="KW-1185">Reference proteome</keyword>
<feature type="domain" description="GmrSD restriction endonucleases N-terminal" evidence="1">
    <location>
        <begin position="173"/>
        <end position="380"/>
    </location>
</feature>
<evidence type="ECO:0000313" key="3">
    <source>
        <dbReference type="Proteomes" id="UP000604001"/>
    </source>
</evidence>
<organism evidence="2 3">
    <name type="scientific">Nocardioides deserti</name>
    <dbReference type="NCBI Taxonomy" id="1588644"/>
    <lineage>
        <taxon>Bacteria</taxon>
        <taxon>Bacillati</taxon>
        <taxon>Actinomycetota</taxon>
        <taxon>Actinomycetes</taxon>
        <taxon>Propionibacteriales</taxon>
        <taxon>Nocardioidaceae</taxon>
        <taxon>Nocardioides</taxon>
    </lineage>
</organism>
<dbReference type="Pfam" id="PF03235">
    <property type="entry name" value="GmrSD_N"/>
    <property type="match status" value="1"/>
</dbReference>
<evidence type="ECO:0000259" key="1">
    <source>
        <dbReference type="Pfam" id="PF03235"/>
    </source>
</evidence>
<accession>A0ABR6U9X6</accession>
<name>A0ABR6U9X6_9ACTN</name>
<comment type="caution">
    <text evidence="2">The sequence shown here is derived from an EMBL/GenBank/DDBJ whole genome shotgun (WGS) entry which is preliminary data.</text>
</comment>
<reference evidence="2 3" key="1">
    <citation type="submission" date="2020-08" db="EMBL/GenBank/DDBJ databases">
        <title>novel species in genus Nocardioides.</title>
        <authorList>
            <person name="Zhang G."/>
        </authorList>
    </citation>
    <scope>NUCLEOTIDE SEQUENCE [LARGE SCALE GENOMIC DNA]</scope>
    <source>
        <strain evidence="2 3">SC8A-24</strain>
    </source>
</reference>
<proteinExistence type="predicted"/>